<protein>
    <submittedName>
        <fullName evidence="2">Uncharacterized protein</fullName>
    </submittedName>
</protein>
<gene>
    <name evidence="2" type="ORF">PF011_g6862</name>
</gene>
<accession>A0A6A3LFF4</accession>
<dbReference type="EMBL" id="QXFW01000296">
    <property type="protein sequence ID" value="KAE9017055.1"/>
    <property type="molecule type" value="Genomic_DNA"/>
</dbReference>
<evidence type="ECO:0000313" key="3">
    <source>
        <dbReference type="Proteomes" id="UP000460718"/>
    </source>
</evidence>
<organism evidence="2 3">
    <name type="scientific">Phytophthora fragariae</name>
    <dbReference type="NCBI Taxonomy" id="53985"/>
    <lineage>
        <taxon>Eukaryota</taxon>
        <taxon>Sar</taxon>
        <taxon>Stramenopiles</taxon>
        <taxon>Oomycota</taxon>
        <taxon>Peronosporomycetes</taxon>
        <taxon>Peronosporales</taxon>
        <taxon>Peronosporaceae</taxon>
        <taxon>Phytophthora</taxon>
    </lineage>
</organism>
<sequence length="109" mass="11850">MSSHDYLPSASPLTVRSAGTVYVRLQVKQWQVSAHDRGGDHDGDGDYLSREEHNHGDGDQGERSDVWQHDVVAITASTIRAAGRCFAAIEDRSSPAKTKEELRGSSALS</sequence>
<dbReference type="Proteomes" id="UP000460718">
    <property type="component" value="Unassembled WGS sequence"/>
</dbReference>
<name>A0A6A3LFF4_9STRA</name>
<proteinExistence type="predicted"/>
<feature type="compositionally biased region" description="Basic and acidic residues" evidence="1">
    <location>
        <begin position="34"/>
        <end position="66"/>
    </location>
</feature>
<feature type="region of interest" description="Disordered" evidence="1">
    <location>
        <begin position="32"/>
        <end position="66"/>
    </location>
</feature>
<evidence type="ECO:0000313" key="2">
    <source>
        <dbReference type="EMBL" id="KAE9017055.1"/>
    </source>
</evidence>
<reference evidence="2 3" key="1">
    <citation type="submission" date="2018-09" db="EMBL/GenBank/DDBJ databases">
        <title>Genomic investigation of the strawberry pathogen Phytophthora fragariae indicates pathogenicity is determined by transcriptional variation in three key races.</title>
        <authorList>
            <person name="Adams T.M."/>
            <person name="Armitage A.D."/>
            <person name="Sobczyk M.K."/>
            <person name="Bates H.J."/>
            <person name="Dunwell J.M."/>
            <person name="Nellist C.F."/>
            <person name="Harrison R.J."/>
        </authorList>
    </citation>
    <scope>NUCLEOTIDE SEQUENCE [LARGE SCALE GENOMIC DNA]</scope>
    <source>
        <strain evidence="2 3">SCRP245</strain>
    </source>
</reference>
<comment type="caution">
    <text evidence="2">The sequence shown here is derived from an EMBL/GenBank/DDBJ whole genome shotgun (WGS) entry which is preliminary data.</text>
</comment>
<evidence type="ECO:0000256" key="1">
    <source>
        <dbReference type="SAM" id="MobiDB-lite"/>
    </source>
</evidence>
<dbReference type="AlphaFoldDB" id="A0A6A3LFF4"/>